<evidence type="ECO:0000313" key="2">
    <source>
        <dbReference type="Proteomes" id="UP000325315"/>
    </source>
</evidence>
<dbReference type="AlphaFoldDB" id="A0A5B6WFI7"/>
<sequence>MQPLFPKWYDVNAQCEYHSRITRYTIKNCTAFKNLIERFIKMGIVKFDDPSGPNVIGNPLPSHFDKRNGGKRTKIDVAEVKTPLKWVWKKMVKGRLIKQDSEEKPEGMRNYCEFHAKKGHKIQQCVEFRA</sequence>
<proteinExistence type="predicted"/>
<comment type="caution">
    <text evidence="1">The sequence shown here is derived from an EMBL/GenBank/DDBJ whole genome shotgun (WGS) entry which is preliminary data.</text>
</comment>
<organism evidence="1 2">
    <name type="scientific">Gossypium australe</name>
    <dbReference type="NCBI Taxonomy" id="47621"/>
    <lineage>
        <taxon>Eukaryota</taxon>
        <taxon>Viridiplantae</taxon>
        <taxon>Streptophyta</taxon>
        <taxon>Embryophyta</taxon>
        <taxon>Tracheophyta</taxon>
        <taxon>Spermatophyta</taxon>
        <taxon>Magnoliopsida</taxon>
        <taxon>eudicotyledons</taxon>
        <taxon>Gunneridae</taxon>
        <taxon>Pentapetalae</taxon>
        <taxon>rosids</taxon>
        <taxon>malvids</taxon>
        <taxon>Malvales</taxon>
        <taxon>Malvaceae</taxon>
        <taxon>Malvoideae</taxon>
        <taxon>Gossypium</taxon>
    </lineage>
</organism>
<dbReference type="EMBL" id="SMMG02000003">
    <property type="protein sequence ID" value="KAA3479562.1"/>
    <property type="molecule type" value="Genomic_DNA"/>
</dbReference>
<dbReference type="OrthoDB" id="998214at2759"/>
<dbReference type="Proteomes" id="UP000325315">
    <property type="component" value="Unassembled WGS sequence"/>
</dbReference>
<gene>
    <name evidence="1" type="ORF">EPI10_020062</name>
</gene>
<dbReference type="PANTHER" id="PTHR32108:SF5">
    <property type="entry name" value="DYNACTIN SUBUNIT 1-LIKE"/>
    <property type="match status" value="1"/>
</dbReference>
<accession>A0A5B6WFI7</accession>
<dbReference type="PANTHER" id="PTHR32108">
    <property type="entry name" value="DNA-DIRECTED RNA POLYMERASE SUBUNIT ALPHA"/>
    <property type="match status" value="1"/>
</dbReference>
<protein>
    <submittedName>
        <fullName evidence="1">Uncharacterized protein</fullName>
    </submittedName>
</protein>
<reference evidence="2" key="1">
    <citation type="journal article" date="2019" name="Plant Biotechnol. J.">
        <title>Genome sequencing of the Australian wild diploid species Gossypium australe highlights disease resistance and delayed gland morphogenesis.</title>
        <authorList>
            <person name="Cai Y."/>
            <person name="Cai X."/>
            <person name="Wang Q."/>
            <person name="Wang P."/>
            <person name="Zhang Y."/>
            <person name="Cai C."/>
            <person name="Xu Y."/>
            <person name="Wang K."/>
            <person name="Zhou Z."/>
            <person name="Wang C."/>
            <person name="Geng S."/>
            <person name="Li B."/>
            <person name="Dong Q."/>
            <person name="Hou Y."/>
            <person name="Wang H."/>
            <person name="Ai P."/>
            <person name="Liu Z."/>
            <person name="Yi F."/>
            <person name="Sun M."/>
            <person name="An G."/>
            <person name="Cheng J."/>
            <person name="Zhang Y."/>
            <person name="Shi Q."/>
            <person name="Xie Y."/>
            <person name="Shi X."/>
            <person name="Chang Y."/>
            <person name="Huang F."/>
            <person name="Chen Y."/>
            <person name="Hong S."/>
            <person name="Mi L."/>
            <person name="Sun Q."/>
            <person name="Zhang L."/>
            <person name="Zhou B."/>
            <person name="Peng R."/>
            <person name="Zhang X."/>
            <person name="Liu F."/>
        </authorList>
    </citation>
    <scope>NUCLEOTIDE SEQUENCE [LARGE SCALE GENOMIC DNA]</scope>
    <source>
        <strain evidence="2">cv. PA1801</strain>
    </source>
</reference>
<evidence type="ECO:0000313" key="1">
    <source>
        <dbReference type="EMBL" id="KAA3479562.1"/>
    </source>
</evidence>
<name>A0A5B6WFI7_9ROSI</name>
<keyword evidence="2" id="KW-1185">Reference proteome</keyword>